<dbReference type="HAMAP" id="MF_00025">
    <property type="entry name" value="RNApol_Rpo5_RPB5"/>
    <property type="match status" value="1"/>
</dbReference>
<dbReference type="FunFam" id="3.90.940.20:FF:000001">
    <property type="entry name" value="DNA-directed RNA polymerases I, II, and III subunit RPABC1"/>
    <property type="match status" value="1"/>
</dbReference>
<comment type="similarity">
    <text evidence="3">Belongs to the archaeal Rpo5/eukaryotic RPB5 RNA polymerase subunit family.</text>
</comment>
<comment type="subcellular location">
    <subcellularLocation>
        <location evidence="1">Nucleus</location>
    </subcellularLocation>
</comment>
<accession>A0A8S1WS07</accession>
<evidence type="ECO:0000256" key="1">
    <source>
        <dbReference type="ARBA" id="ARBA00004123"/>
    </source>
</evidence>
<dbReference type="EMBL" id="CAJJDO010000102">
    <property type="protein sequence ID" value="CAD8192718.1"/>
    <property type="molecule type" value="Genomic_DNA"/>
</dbReference>
<dbReference type="GO" id="GO:0006366">
    <property type="term" value="P:transcription by RNA polymerase II"/>
    <property type="evidence" value="ECO:0007669"/>
    <property type="project" value="TreeGrafter"/>
</dbReference>
<evidence type="ECO:0000313" key="5">
    <source>
        <dbReference type="EMBL" id="CAD8192718.1"/>
    </source>
</evidence>
<gene>
    <name evidence="5" type="ORF">PPENT_87.1.T1020130</name>
</gene>
<organism evidence="5 6">
    <name type="scientific">Paramecium pentaurelia</name>
    <dbReference type="NCBI Taxonomy" id="43138"/>
    <lineage>
        <taxon>Eukaryota</taxon>
        <taxon>Sar</taxon>
        <taxon>Alveolata</taxon>
        <taxon>Ciliophora</taxon>
        <taxon>Intramacronucleata</taxon>
        <taxon>Oligohymenophorea</taxon>
        <taxon>Peniculida</taxon>
        <taxon>Parameciidae</taxon>
        <taxon>Paramecium</taxon>
    </lineage>
</organism>
<evidence type="ECO:0000259" key="4">
    <source>
        <dbReference type="Pfam" id="PF01191"/>
    </source>
</evidence>
<dbReference type="PANTHER" id="PTHR10535:SF0">
    <property type="entry name" value="DNA-DIRECTED RNA POLYMERASES I, II, AND III SUBUNIT RPABC1"/>
    <property type="match status" value="1"/>
</dbReference>
<dbReference type="Proteomes" id="UP000689195">
    <property type="component" value="Unassembled WGS sequence"/>
</dbReference>
<name>A0A8S1WS07_9CILI</name>
<dbReference type="GO" id="GO:0006362">
    <property type="term" value="P:transcription elongation by RNA polymerase I"/>
    <property type="evidence" value="ECO:0007669"/>
    <property type="project" value="TreeGrafter"/>
</dbReference>
<dbReference type="GO" id="GO:0042797">
    <property type="term" value="P:tRNA transcription by RNA polymerase III"/>
    <property type="evidence" value="ECO:0007669"/>
    <property type="project" value="TreeGrafter"/>
</dbReference>
<keyword evidence="2" id="KW-0804">Transcription</keyword>
<dbReference type="PIRSF" id="PIRSF000747">
    <property type="entry name" value="RPB5"/>
    <property type="match status" value="1"/>
</dbReference>
<dbReference type="InterPro" id="IPR014381">
    <property type="entry name" value="Arch_Rpo5/euc_Rpb5"/>
</dbReference>
<evidence type="ECO:0000256" key="3">
    <source>
        <dbReference type="ARBA" id="ARBA00025765"/>
    </source>
</evidence>
<sequence length="224" mass="26242">MIEEEYRPEDKASIKKKYKVFQTLASMIRQRGYFESTPVILVEDESFELFEAKYRTQTLPQSIVCFKREDETDKLLIIFYTKQAALTFEEAKKYVQDFTNRQVKSLIMVFPTDPFATKPQIVDKKARLFIDQVNSTQTYSFELFGEDDLVYDVTKHELVPQHIILNDNEKELLLKKYGLVDNQLPRILQSDPIARFLGLHHGDVVKIIRKSETAGLYVTYRIAI</sequence>
<keyword evidence="6" id="KW-1185">Reference proteome</keyword>
<dbReference type="PANTHER" id="PTHR10535">
    <property type="entry name" value="DNA-DIRECTED RNA POLYMERASES I, II, AND III SUBUNIT RPABC1"/>
    <property type="match status" value="1"/>
</dbReference>
<dbReference type="OrthoDB" id="248779at2759"/>
<dbReference type="InterPro" id="IPR000783">
    <property type="entry name" value="RNA_pol_subH/Rpb5_C"/>
</dbReference>
<dbReference type="Pfam" id="PF01191">
    <property type="entry name" value="RNA_pol_Rpb5_C"/>
    <property type="match status" value="1"/>
</dbReference>
<dbReference type="AlphaFoldDB" id="A0A8S1WS07"/>
<dbReference type="GO" id="GO:0005736">
    <property type="term" value="C:RNA polymerase I complex"/>
    <property type="evidence" value="ECO:0007669"/>
    <property type="project" value="TreeGrafter"/>
</dbReference>
<comment type="caution">
    <text evidence="5">The sequence shown here is derived from an EMBL/GenBank/DDBJ whole genome shotgun (WGS) entry which is preliminary data.</text>
</comment>
<protein>
    <recommendedName>
        <fullName evidence="4">RNA polymerase subunit H/Rpb5 C-terminal domain-containing protein</fullName>
    </recommendedName>
</protein>
<dbReference type="GO" id="GO:0005665">
    <property type="term" value="C:RNA polymerase II, core complex"/>
    <property type="evidence" value="ECO:0007669"/>
    <property type="project" value="TreeGrafter"/>
</dbReference>
<feature type="domain" description="RNA polymerase subunit H/Rpb5 C-terminal" evidence="4">
    <location>
        <begin position="151"/>
        <end position="222"/>
    </location>
</feature>
<dbReference type="NCBIfam" id="NF007129">
    <property type="entry name" value="PRK09570.1"/>
    <property type="match status" value="1"/>
</dbReference>
<dbReference type="GO" id="GO:0003677">
    <property type="term" value="F:DNA binding"/>
    <property type="evidence" value="ECO:0007669"/>
    <property type="project" value="InterPro"/>
</dbReference>
<evidence type="ECO:0000256" key="2">
    <source>
        <dbReference type="ARBA" id="ARBA00023163"/>
    </source>
</evidence>
<proteinExistence type="inferred from homology"/>
<reference evidence="5" key="1">
    <citation type="submission" date="2021-01" db="EMBL/GenBank/DDBJ databases">
        <authorList>
            <consortium name="Genoscope - CEA"/>
            <person name="William W."/>
        </authorList>
    </citation>
    <scope>NUCLEOTIDE SEQUENCE</scope>
</reference>
<dbReference type="GO" id="GO:0003899">
    <property type="term" value="F:DNA-directed RNA polymerase activity"/>
    <property type="evidence" value="ECO:0007669"/>
    <property type="project" value="InterPro"/>
</dbReference>
<evidence type="ECO:0000313" key="6">
    <source>
        <dbReference type="Proteomes" id="UP000689195"/>
    </source>
</evidence>
<dbReference type="GO" id="GO:0005666">
    <property type="term" value="C:RNA polymerase III complex"/>
    <property type="evidence" value="ECO:0007669"/>
    <property type="project" value="TreeGrafter"/>
</dbReference>